<sequence>MLKIKLKKHVYFRNKGCKPFSGKDLSSFEYIIFINNMKPEPLTLPDALKHLKSVFDILSRNNSKHINDLHDLIDNEYPNLLKDTLRCWLKSGFFLLAGEKKIND</sequence>
<dbReference type="Proteomes" id="UP000740883">
    <property type="component" value="Unassembled WGS sequence"/>
</dbReference>
<comment type="caution">
    <text evidence="1">The sequence shown here is derived from an EMBL/GenBank/DDBJ whole genome shotgun (WGS) entry which is preliminary data.</text>
</comment>
<evidence type="ECO:0000313" key="1">
    <source>
        <dbReference type="EMBL" id="KAF9762922.1"/>
    </source>
</evidence>
<accession>A0A9P6KYW3</accession>
<reference evidence="1 2" key="1">
    <citation type="journal article" date="2020" name="Genome Biol. Evol.">
        <title>Comparative genomics of strictly vertically transmitted, feminizing microsporidia endosymbionts of amphipod crustaceans.</title>
        <authorList>
            <person name="Cormier A."/>
            <person name="Chebbi M.A."/>
            <person name="Giraud I."/>
            <person name="Wattier R."/>
            <person name="Teixeira M."/>
            <person name="Gilbert C."/>
            <person name="Rigaud T."/>
            <person name="Cordaux R."/>
        </authorList>
    </citation>
    <scope>NUCLEOTIDE SEQUENCE [LARGE SCALE GENOMIC DNA]</scope>
    <source>
        <strain evidence="1 2">Ou3-Ou53</strain>
    </source>
</reference>
<evidence type="ECO:0000313" key="2">
    <source>
        <dbReference type="Proteomes" id="UP000740883"/>
    </source>
</evidence>
<proteinExistence type="predicted"/>
<dbReference type="EMBL" id="SBJO01000120">
    <property type="protein sequence ID" value="KAF9762922.1"/>
    <property type="molecule type" value="Genomic_DNA"/>
</dbReference>
<dbReference type="AlphaFoldDB" id="A0A9P6KYW3"/>
<organism evidence="1 2">
    <name type="scientific">Nosema granulosis</name>
    <dbReference type="NCBI Taxonomy" id="83296"/>
    <lineage>
        <taxon>Eukaryota</taxon>
        <taxon>Fungi</taxon>
        <taxon>Fungi incertae sedis</taxon>
        <taxon>Microsporidia</taxon>
        <taxon>Nosematidae</taxon>
        <taxon>Nosema</taxon>
    </lineage>
</organism>
<gene>
    <name evidence="1" type="ORF">NGRA_1663</name>
</gene>
<protein>
    <submittedName>
        <fullName evidence="1">Uncharacterized protein</fullName>
    </submittedName>
</protein>
<keyword evidence="2" id="KW-1185">Reference proteome</keyword>
<name>A0A9P6KYW3_9MICR</name>